<feature type="region of interest" description="C-terminal hotdog fold" evidence="6">
    <location>
        <begin position="1164"/>
        <end position="1334"/>
    </location>
</feature>
<dbReference type="InterPro" id="IPR032821">
    <property type="entry name" value="PKS_assoc"/>
</dbReference>
<feature type="domain" description="Carrier" evidence="8">
    <location>
        <begin position="2490"/>
        <end position="2567"/>
    </location>
</feature>
<evidence type="ECO:0000256" key="3">
    <source>
        <dbReference type="ARBA" id="ARBA00022679"/>
    </source>
</evidence>
<evidence type="ECO:0000313" key="12">
    <source>
        <dbReference type="Proteomes" id="UP001243330"/>
    </source>
</evidence>
<dbReference type="Gene3D" id="3.40.50.720">
    <property type="entry name" value="NAD(P)-binding Rossmann-like Domain"/>
    <property type="match status" value="2"/>
</dbReference>
<feature type="region of interest" description="N-terminal hotdog fold" evidence="6">
    <location>
        <begin position="991"/>
        <end position="1130"/>
    </location>
</feature>
<dbReference type="InterPro" id="IPR050091">
    <property type="entry name" value="PKS_NRPS_Biosynth_Enz"/>
</dbReference>
<evidence type="ECO:0000256" key="7">
    <source>
        <dbReference type="SAM" id="MobiDB-lite"/>
    </source>
</evidence>
<dbReference type="Pfam" id="PF23297">
    <property type="entry name" value="ACP_SdgA_C"/>
    <property type="match status" value="1"/>
</dbReference>
<dbReference type="Pfam" id="PF00109">
    <property type="entry name" value="ketoacyl-synt"/>
    <property type="match status" value="1"/>
</dbReference>
<feature type="compositionally biased region" description="Low complexity" evidence="7">
    <location>
        <begin position="14"/>
        <end position="23"/>
    </location>
</feature>
<keyword evidence="1" id="KW-0596">Phosphopantetheine</keyword>
<dbReference type="SMART" id="SM00822">
    <property type="entry name" value="PKS_KR"/>
    <property type="match status" value="1"/>
</dbReference>
<feature type="active site" description="Proton acceptor; for dehydratase activity" evidence="6">
    <location>
        <position position="1023"/>
    </location>
</feature>
<dbReference type="GO" id="GO:0016491">
    <property type="term" value="F:oxidoreductase activity"/>
    <property type="evidence" value="ECO:0007669"/>
    <property type="project" value="UniProtKB-KW"/>
</dbReference>
<evidence type="ECO:0000256" key="5">
    <source>
        <dbReference type="ARBA" id="ARBA00023268"/>
    </source>
</evidence>
<dbReference type="SMART" id="SM00823">
    <property type="entry name" value="PKS_PP"/>
    <property type="match status" value="1"/>
</dbReference>
<keyword evidence="3" id="KW-0808">Transferase</keyword>
<dbReference type="Gene3D" id="3.30.70.3290">
    <property type="match status" value="1"/>
</dbReference>
<dbReference type="SUPFAM" id="SSF55048">
    <property type="entry name" value="Probable ACP-binding domain of malonyl-CoA ACP transacylase"/>
    <property type="match status" value="1"/>
</dbReference>
<dbReference type="Gene3D" id="3.40.47.10">
    <property type="match status" value="1"/>
</dbReference>
<feature type="domain" description="Ketosynthase family 3 (KS3)" evidence="9">
    <location>
        <begin position="44"/>
        <end position="469"/>
    </location>
</feature>
<accession>A0AAD9AIU5</accession>
<reference evidence="11" key="1">
    <citation type="submission" date="2023-01" db="EMBL/GenBank/DDBJ databases">
        <title>Colletotrichum chrysophilum M932 genome sequence.</title>
        <authorList>
            <person name="Baroncelli R."/>
        </authorList>
    </citation>
    <scope>NUCLEOTIDE SEQUENCE</scope>
    <source>
        <strain evidence="11">M932</strain>
    </source>
</reference>
<evidence type="ECO:0000259" key="8">
    <source>
        <dbReference type="PROSITE" id="PS50075"/>
    </source>
</evidence>
<dbReference type="SMART" id="SM00825">
    <property type="entry name" value="PKS_KS"/>
    <property type="match status" value="1"/>
</dbReference>
<dbReference type="Proteomes" id="UP001243330">
    <property type="component" value="Unassembled WGS sequence"/>
</dbReference>
<evidence type="ECO:0000256" key="2">
    <source>
        <dbReference type="ARBA" id="ARBA00022553"/>
    </source>
</evidence>
<evidence type="ECO:0000256" key="1">
    <source>
        <dbReference type="ARBA" id="ARBA00022450"/>
    </source>
</evidence>
<dbReference type="Pfam" id="PF00698">
    <property type="entry name" value="Acyl_transf_1"/>
    <property type="match status" value="1"/>
</dbReference>
<dbReference type="PANTHER" id="PTHR43775">
    <property type="entry name" value="FATTY ACID SYNTHASE"/>
    <property type="match status" value="1"/>
</dbReference>
<dbReference type="Gene3D" id="3.90.180.10">
    <property type="entry name" value="Medium-chain alcohol dehydrogenases, catalytic domain"/>
    <property type="match status" value="1"/>
</dbReference>
<dbReference type="InterPro" id="IPR049900">
    <property type="entry name" value="PKS_mFAS_DH"/>
</dbReference>
<dbReference type="InterPro" id="IPR014030">
    <property type="entry name" value="Ketoacyl_synth_N"/>
</dbReference>
<dbReference type="Pfam" id="PF14765">
    <property type="entry name" value="PS-DH"/>
    <property type="match status" value="1"/>
</dbReference>
<dbReference type="InterPro" id="IPR020806">
    <property type="entry name" value="PKS_PP-bd"/>
</dbReference>
<dbReference type="SUPFAM" id="SSF51735">
    <property type="entry name" value="NAD(P)-binding Rossmann-fold domains"/>
    <property type="match status" value="1"/>
</dbReference>
<gene>
    <name evidence="11" type="ORF">CCHR01_08525</name>
</gene>
<dbReference type="Pfam" id="PF02801">
    <property type="entry name" value="Ketoacyl-synt_C"/>
    <property type="match status" value="1"/>
</dbReference>
<dbReference type="Pfam" id="PF21089">
    <property type="entry name" value="PKS_DH_N"/>
    <property type="match status" value="1"/>
</dbReference>
<dbReference type="PROSITE" id="PS00012">
    <property type="entry name" value="PHOSPHOPANTETHEINE"/>
    <property type="match status" value="1"/>
</dbReference>
<dbReference type="InterPro" id="IPR001227">
    <property type="entry name" value="Ac_transferase_dom_sf"/>
</dbReference>
<dbReference type="InterPro" id="IPR016036">
    <property type="entry name" value="Malonyl_transacylase_ACP-bd"/>
</dbReference>
<dbReference type="Pfam" id="PF16197">
    <property type="entry name" value="KAsynt_C_assoc"/>
    <property type="match status" value="1"/>
</dbReference>
<dbReference type="InterPro" id="IPR057326">
    <property type="entry name" value="KR_dom"/>
</dbReference>
<dbReference type="Gene3D" id="3.40.366.10">
    <property type="entry name" value="Malonyl-Coenzyme A Acyl Carrier Protein, domain 2"/>
    <property type="match status" value="1"/>
</dbReference>
<evidence type="ECO:0000256" key="4">
    <source>
        <dbReference type="ARBA" id="ARBA00023002"/>
    </source>
</evidence>
<dbReference type="InterPro" id="IPR009081">
    <property type="entry name" value="PP-bd_ACP"/>
</dbReference>
<dbReference type="SMART" id="SM00827">
    <property type="entry name" value="PKS_AT"/>
    <property type="match status" value="1"/>
</dbReference>
<dbReference type="GO" id="GO:0004315">
    <property type="term" value="F:3-oxoacyl-[acyl-carrier-protein] synthase activity"/>
    <property type="evidence" value="ECO:0007669"/>
    <property type="project" value="InterPro"/>
</dbReference>
<dbReference type="GO" id="GO:0030639">
    <property type="term" value="P:polyketide biosynthetic process"/>
    <property type="evidence" value="ECO:0007669"/>
    <property type="project" value="UniProtKB-ARBA"/>
</dbReference>
<dbReference type="InterPro" id="IPR042104">
    <property type="entry name" value="PKS_dehydratase_sf"/>
</dbReference>
<dbReference type="InterPro" id="IPR013968">
    <property type="entry name" value="PKS_KR"/>
</dbReference>
<dbReference type="InterPro" id="IPR018201">
    <property type="entry name" value="Ketoacyl_synth_AS"/>
</dbReference>
<dbReference type="InterPro" id="IPR020807">
    <property type="entry name" value="PKS_DH"/>
</dbReference>
<dbReference type="GO" id="GO:0004312">
    <property type="term" value="F:fatty acid synthase activity"/>
    <property type="evidence" value="ECO:0007669"/>
    <property type="project" value="TreeGrafter"/>
</dbReference>
<dbReference type="InterPro" id="IPR016039">
    <property type="entry name" value="Thiolase-like"/>
</dbReference>
<dbReference type="InterPro" id="IPR049552">
    <property type="entry name" value="PKS_DH_N"/>
</dbReference>
<evidence type="ECO:0000259" key="9">
    <source>
        <dbReference type="PROSITE" id="PS52004"/>
    </source>
</evidence>
<sequence length="2577" mass="282128">MNLACLSPIVGSDSDSGLGTDSSAGRSPFPENTLAPWSPSTVHDEPVAVVGMACRFSKVESPSQLWDLVTSGRTGRTKIPERSWNAEAWYHPSRQRTGQICTTSGHFLDDISSFDAPFFSISADDAASMDPMQRLGLEIGYEAFENAGIPMEKLARSTTGVYSGVMTNDYQMLAEGDPSSLGTNSAAGTGRSMLSNRISWFFDLRGPSLTIDTACSSTLYALHLACQSIKTGECHQALVTGHNLILNPNFFSQLSAMHMVSPDGISHSFDSSANGYGRGEGMAGVVVKRLSTAIADGDVIRAVIRATGVNSDGKTPGITVPSEEAQADLIREVYERSGLDMAQTSYFEAHGTGTPKGDPIEIRAIGSTIGAARRASGMGRLDVGSVKPNIGHTEGCAGLAGLIKTVLCLEAGLIPPIAGLQQINPEIAAENHLINFPMATKSWPGSGLRRASVNSFGFGGANAHLVLDDARSYLKEMRIKGRHITKKAGHRNQDSTDQSFDTSENMRQLLFAISSFDRQGLGRTAQSLGEFLGQKKPVQFESLAHTLNVRRTSHLFRSFVTAKSQEELVSKLLSVNKEKAQPLKIRSSRSRRLVFLFTGQGAQRPGMAKELVRECPTFRNSIATSQTYLSNLGCRWDLIDLLKNGDAETISDPEFSQPMCTAVQIALVHVLWYWGVTAAAVIGHSSGEMVAAYAAGAVSHEEAMRVAYYRGLLSTQVSRRLGRPGAMLAVGLSEKSCREFLQRHDFANTVTVACINSPQGVTLSGDAQSISRVEASLKDAGHFARLLRTGGVAYHSPDMQIVGEDFLKALGPLKLRHRPLSVAMFSSVTESLILDAAELNANYWYTNMTSSVRFSGALHNLLLHEGQDGLSPSIHNTTVLEIGPSKTLAGPVGQIMAAAFDSKITTGLSYLSILSAGEDSRDTSLAAAGMLWAMGQAVDLDKVNNLSSRCDKLKLNELPILPSYPWNHSRSYWHKTSPNSTALGALTVPRADLLGVPTAPQNPFEPSWQNVLRQDELPWLEDHAVMGAVLFPAAGYLVIAMEALRTLARKKNYPLYGVELLDVQFETGLTLEDHESALESTNRGQGIRLTLKPRAMDEWEYDFTIYATSSSPEEWRRLVRGTVVGIRNTNVLRQKEDDFETLSREAEWRSVKRPQLLEVQRSTIDVVDPANFYTNLSAIGLKYGPTFQGLNVIRCTPATTACRVGKAYGELMVPDTQSTMPGAYECEYLIHPATLDGIFQLVFAALKAICPGGMKDAAVPVSLRRAFIASSMPRSVHSKLIGVADAEYDGDAKASQSAPREIIGSLVFSDGTLDEPAVMIDGIVLRELPVGSGYEAVMDSRSDARENRIERTAQFLWKEDIDQDFDLWKDLILSKTTRLDRCSFFLDRFYHKRPNANAVCIGSTELHERLLQPAVNYSGTRRTHPLDRCTLVTSLEKWSAVIGVSSSSTLENPTTEKFDLILLDENMLAEEDLHDDPQRSSDWFFKTLSKGCAAGAWFVLLGGDEKSVLPMSQIMSGVGTRSKIKGIRISEASVDIYCIGDEPISIRPRIKALQEQALQADDVIKEGFRHTDIIILEQDYSRNTRAACHITAPLLNRLASTGFRISRATLRQAIALRDQFKDKMIISLLELGQPFVYDWGHQDFADFQQLVDSASHILWLTTGGLLCPYSETSLLYSPTVGLLRALRAEYPQLVLVHLDVSEATCSNTPEAIVEVISETLRLSGVSEETSYSLETHFEIYESEYIEQSGCLLIPRIMAHTEADNYVLSETSSQDGNPLLPTFRGSFNHLESVRLQSPHLWSQTIAESRLGYWVLPERATENTRENSPLMGLQKRTSAIIRASHFTVKPGTCPRLQMENGFEVPMAFHTLGVITGLNEVHSSRTDYRTGDWVLNTTPQPIQPESMHDVRKLVKLPKSVAKAPAAAAYWLGPISTAYHVLSVIGSVSQGDYVVIDVGESQTLERAFAMVAHHLRARKALIIGRGRLTEQVDKDAHSDGPEDVIISRISCLNRATIRYLQSLANGVKAVVSTTRTKETLDMLISTLSSDGCLIQLDPREQEDCLDNRCPKSSQIFKFDLQLWDHSASEEYRMAISRVSTWVETGTLTLPDALRQASTSNANDLAMIFESTTHGTEQEDAKIAVSLGHSDEVLMHRKIPASPPGKIDNATMLDSNATYIISGGLGSLGLHMANMLYELGARHLMLLSRSGKANSSDILAALMNLERNGCNVDVVACDITSMEDMKRLGSKFSEESRPRLKGIIQSAMVLADSTFANMTFENWQKATAPKIQGSWNLHNLQRFMTEGSSSSENDVEDLDFFILLSSVSGVIGNSAQGNYCAGNTFEDVLAHHRRANGMAAVSLNIGLVSDSNHFGTGTMSSFKNIDEYLRVFGHLAPVVVSTAEVLASVKMAIAASNKQNTALTSCPLQIPPQLVVGISSRIRRSRELLNYWSLDRKFDHRAAWGDDAGWEGDLAPKASLLRANEALPLAQDLSSGRLVVEDLLKAKLAQAMTLDVEGVDEEKSLGSYGIDSLKATEMRNWINREFHVDLSIFEILAPTPIAKLAMRILKACDLVNHDALGS</sequence>
<dbReference type="PROSITE" id="PS00606">
    <property type="entry name" value="KS3_1"/>
    <property type="match status" value="1"/>
</dbReference>
<feature type="active site" description="Proton donor; for dehydratase activity" evidence="6">
    <location>
        <position position="1236"/>
    </location>
</feature>
<dbReference type="InterPro" id="IPR014031">
    <property type="entry name" value="Ketoacyl_synth_C"/>
</dbReference>
<proteinExistence type="predicted"/>
<evidence type="ECO:0000256" key="6">
    <source>
        <dbReference type="PROSITE-ProRule" id="PRU01363"/>
    </source>
</evidence>
<dbReference type="Pfam" id="PF23114">
    <property type="entry name" value="NAD-bd_HRPKS_sdrA"/>
    <property type="match status" value="1"/>
</dbReference>
<dbReference type="InterPro" id="IPR036291">
    <property type="entry name" value="NAD(P)-bd_dom_sf"/>
</dbReference>
<dbReference type="InterPro" id="IPR016035">
    <property type="entry name" value="Acyl_Trfase/lysoPLipase"/>
</dbReference>
<feature type="region of interest" description="Disordered" evidence="7">
    <location>
        <begin position="14"/>
        <end position="41"/>
    </location>
</feature>
<comment type="caution">
    <text evidence="11">The sequence shown here is derived from an EMBL/GenBank/DDBJ whole genome shotgun (WGS) entry which is preliminary data.</text>
</comment>
<dbReference type="InterPro" id="IPR036736">
    <property type="entry name" value="ACP-like_sf"/>
</dbReference>
<keyword evidence="4" id="KW-0560">Oxidoreductase</keyword>
<dbReference type="GO" id="GO:0031177">
    <property type="term" value="F:phosphopantetheine binding"/>
    <property type="evidence" value="ECO:0007669"/>
    <property type="project" value="InterPro"/>
</dbReference>
<dbReference type="SMART" id="SM00826">
    <property type="entry name" value="PKS_DH"/>
    <property type="match status" value="1"/>
</dbReference>
<dbReference type="EMBL" id="JAQOWY010000160">
    <property type="protein sequence ID" value="KAK1848833.1"/>
    <property type="molecule type" value="Genomic_DNA"/>
</dbReference>
<feature type="domain" description="PKS/mFAS DH" evidence="10">
    <location>
        <begin position="991"/>
        <end position="1334"/>
    </location>
</feature>
<dbReference type="PROSITE" id="PS52019">
    <property type="entry name" value="PKS_MFAS_DH"/>
    <property type="match status" value="1"/>
</dbReference>
<dbReference type="Pfam" id="PF08659">
    <property type="entry name" value="KR"/>
    <property type="match status" value="1"/>
</dbReference>
<dbReference type="Gene3D" id="3.10.129.110">
    <property type="entry name" value="Polyketide synthase dehydratase"/>
    <property type="match status" value="1"/>
</dbReference>
<dbReference type="InterPro" id="IPR049551">
    <property type="entry name" value="PKS_DH_C"/>
</dbReference>
<protein>
    <submittedName>
        <fullName evidence="11">Pksn polyketide synthase for alternapyrone biosynthesis</fullName>
    </submittedName>
</protein>
<dbReference type="PROSITE" id="PS52004">
    <property type="entry name" value="KS3_2"/>
    <property type="match status" value="1"/>
</dbReference>
<dbReference type="InterPro" id="IPR020841">
    <property type="entry name" value="PKS_Beta-ketoAc_synthase_dom"/>
</dbReference>
<evidence type="ECO:0000313" key="11">
    <source>
        <dbReference type="EMBL" id="KAK1848833.1"/>
    </source>
</evidence>
<dbReference type="GO" id="GO:0006633">
    <property type="term" value="P:fatty acid biosynthetic process"/>
    <property type="evidence" value="ECO:0007669"/>
    <property type="project" value="InterPro"/>
</dbReference>
<name>A0AAD9AIU5_9PEZI</name>
<evidence type="ECO:0000259" key="10">
    <source>
        <dbReference type="PROSITE" id="PS52019"/>
    </source>
</evidence>
<keyword evidence="12" id="KW-1185">Reference proteome</keyword>
<dbReference type="SUPFAM" id="SSF47336">
    <property type="entry name" value="ACP-like"/>
    <property type="match status" value="1"/>
</dbReference>
<keyword evidence="5" id="KW-0511">Multifunctional enzyme</keyword>
<dbReference type="PROSITE" id="PS50075">
    <property type="entry name" value="CARRIER"/>
    <property type="match status" value="1"/>
</dbReference>
<dbReference type="SUPFAM" id="SSF53901">
    <property type="entry name" value="Thiolase-like"/>
    <property type="match status" value="1"/>
</dbReference>
<dbReference type="Gene3D" id="1.10.1200.10">
    <property type="entry name" value="ACP-like"/>
    <property type="match status" value="1"/>
</dbReference>
<dbReference type="PANTHER" id="PTHR43775:SF29">
    <property type="entry name" value="ASPERFURANONE POLYKETIDE SYNTHASE AFOG-RELATED"/>
    <property type="match status" value="1"/>
</dbReference>
<dbReference type="CDD" id="cd00833">
    <property type="entry name" value="PKS"/>
    <property type="match status" value="1"/>
</dbReference>
<dbReference type="InterPro" id="IPR014043">
    <property type="entry name" value="Acyl_transferase_dom"/>
</dbReference>
<keyword evidence="2" id="KW-0597">Phosphoprotein</keyword>
<organism evidence="11 12">
    <name type="scientific">Colletotrichum chrysophilum</name>
    <dbReference type="NCBI Taxonomy" id="1836956"/>
    <lineage>
        <taxon>Eukaryota</taxon>
        <taxon>Fungi</taxon>
        <taxon>Dikarya</taxon>
        <taxon>Ascomycota</taxon>
        <taxon>Pezizomycotina</taxon>
        <taxon>Sordariomycetes</taxon>
        <taxon>Hypocreomycetidae</taxon>
        <taxon>Glomerellales</taxon>
        <taxon>Glomerellaceae</taxon>
        <taxon>Colletotrichum</taxon>
        <taxon>Colletotrichum gloeosporioides species complex</taxon>
    </lineage>
</organism>
<dbReference type="InterPro" id="IPR056501">
    <property type="entry name" value="NAD-bd_HRPKS_sdrA"/>
</dbReference>
<dbReference type="SUPFAM" id="SSF52151">
    <property type="entry name" value="FabD/lysophospholipase-like"/>
    <property type="match status" value="1"/>
</dbReference>
<dbReference type="InterPro" id="IPR006162">
    <property type="entry name" value="Ppantetheine_attach_site"/>
</dbReference>